<dbReference type="EMBL" id="AGBF01000240">
    <property type="protein sequence ID" value="EGX55326.1"/>
    <property type="molecule type" value="Genomic_DNA"/>
</dbReference>
<feature type="compositionally biased region" description="Basic and acidic residues" evidence="1">
    <location>
        <begin position="55"/>
        <end position="66"/>
    </location>
</feature>
<sequence length="66" mass="6794">MTRGLPATAGWDVADTRALGAGSSVAIPPARCTTGPGPRWRVCPGEDSWLTDPDALGRRSGAELST</sequence>
<dbReference type="PATRIC" id="fig|700597.3.peg.6543"/>
<protein>
    <submittedName>
        <fullName evidence="2">Uncharacterized protein</fullName>
    </submittedName>
</protein>
<evidence type="ECO:0000313" key="2">
    <source>
        <dbReference type="EMBL" id="EGX55326.1"/>
    </source>
</evidence>
<keyword evidence="3" id="KW-1185">Reference proteome</keyword>
<evidence type="ECO:0000256" key="1">
    <source>
        <dbReference type="SAM" id="MobiDB-lite"/>
    </source>
</evidence>
<accession>G2GME0</accession>
<organism evidence="2 3">
    <name type="scientific">Streptomyces zinciresistens K42</name>
    <dbReference type="NCBI Taxonomy" id="700597"/>
    <lineage>
        <taxon>Bacteria</taxon>
        <taxon>Bacillati</taxon>
        <taxon>Actinomycetota</taxon>
        <taxon>Actinomycetes</taxon>
        <taxon>Kitasatosporales</taxon>
        <taxon>Streptomycetaceae</taxon>
        <taxon>Streptomyces</taxon>
    </lineage>
</organism>
<dbReference type="AlphaFoldDB" id="G2GME0"/>
<dbReference type="Proteomes" id="UP000004217">
    <property type="component" value="Unassembled WGS sequence"/>
</dbReference>
<name>G2GME0_9ACTN</name>
<comment type="caution">
    <text evidence="2">The sequence shown here is derived from an EMBL/GenBank/DDBJ whole genome shotgun (WGS) entry which is preliminary data.</text>
</comment>
<feature type="region of interest" description="Disordered" evidence="1">
    <location>
        <begin position="43"/>
        <end position="66"/>
    </location>
</feature>
<dbReference type="RefSeq" id="WP_007503622.1">
    <property type="nucleotide sequence ID" value="NZ_AGBF01000240.1"/>
</dbReference>
<reference evidence="2 3" key="1">
    <citation type="submission" date="2011-08" db="EMBL/GenBank/DDBJ databases">
        <authorList>
            <person name="Lin Y."/>
            <person name="Hao X."/>
            <person name="Johnstone L."/>
            <person name="Miller S.J."/>
            <person name="Wei G."/>
            <person name="Rensing C."/>
        </authorList>
    </citation>
    <scope>NUCLEOTIDE SEQUENCE [LARGE SCALE GENOMIC DNA]</scope>
    <source>
        <strain evidence="2 3">K42</strain>
    </source>
</reference>
<evidence type="ECO:0000313" key="3">
    <source>
        <dbReference type="Proteomes" id="UP000004217"/>
    </source>
</evidence>
<proteinExistence type="predicted"/>
<gene>
    <name evidence="2" type="ORF">SZN_33461</name>
</gene>
<dbReference type="OrthoDB" id="3872852at2"/>